<dbReference type="Proteomes" id="UP000325466">
    <property type="component" value="Unassembled WGS sequence"/>
</dbReference>
<name>A0ABQ0YU41_9NOCA</name>
<feature type="region of interest" description="Disordered" evidence="1">
    <location>
        <begin position="86"/>
        <end position="107"/>
    </location>
</feature>
<feature type="compositionally biased region" description="Basic and acidic residues" evidence="1">
    <location>
        <begin position="284"/>
        <end position="304"/>
    </location>
</feature>
<feature type="region of interest" description="Disordered" evidence="1">
    <location>
        <begin position="836"/>
        <end position="863"/>
    </location>
</feature>
<feature type="region of interest" description="Disordered" evidence="1">
    <location>
        <begin position="556"/>
        <end position="614"/>
    </location>
</feature>
<feature type="region of interest" description="Disordered" evidence="1">
    <location>
        <begin position="766"/>
        <end position="805"/>
    </location>
</feature>
<feature type="region of interest" description="Disordered" evidence="1">
    <location>
        <begin position="266"/>
        <end position="305"/>
    </location>
</feature>
<accession>A0ABQ0YU41</accession>
<organism evidence="2 3">
    <name type="scientific">Rhodococcus aetherivorans</name>
    <dbReference type="NCBI Taxonomy" id="191292"/>
    <lineage>
        <taxon>Bacteria</taxon>
        <taxon>Bacillati</taxon>
        <taxon>Actinomycetota</taxon>
        <taxon>Actinomycetes</taxon>
        <taxon>Mycobacteriales</taxon>
        <taxon>Nocardiaceae</taxon>
        <taxon>Rhodococcus</taxon>
    </lineage>
</organism>
<feature type="region of interest" description="Disordered" evidence="1">
    <location>
        <begin position="717"/>
        <end position="742"/>
    </location>
</feature>
<evidence type="ECO:0000313" key="3">
    <source>
        <dbReference type="Proteomes" id="UP000325466"/>
    </source>
</evidence>
<feature type="compositionally biased region" description="Basic and acidic residues" evidence="1">
    <location>
        <begin position="669"/>
        <end position="679"/>
    </location>
</feature>
<reference evidence="2 3" key="1">
    <citation type="journal article" date="2018" name="Biodegradation">
        <title>1,4-Dioxane degradation characteristics of Rhodococcus aetherivorans JCM 14343.</title>
        <authorList>
            <person name="Inoue D."/>
            <person name="Tsunoda T."/>
            <person name="Yamamoto N."/>
            <person name="Ike M."/>
            <person name="Sei K."/>
        </authorList>
    </citation>
    <scope>NUCLEOTIDE SEQUENCE [LARGE SCALE GENOMIC DNA]</scope>
    <source>
        <strain evidence="2 3">JCM 14343</strain>
    </source>
</reference>
<evidence type="ECO:0000313" key="2">
    <source>
        <dbReference type="EMBL" id="GES40003.1"/>
    </source>
</evidence>
<gene>
    <name evidence="2" type="ORF">RAJCM14343_5281</name>
</gene>
<feature type="region of interest" description="Disordered" evidence="1">
    <location>
        <begin position="317"/>
        <end position="346"/>
    </location>
</feature>
<protein>
    <submittedName>
        <fullName evidence="2">Uncharacterized protein</fullName>
    </submittedName>
</protein>
<dbReference type="EMBL" id="BLAH01000152">
    <property type="protein sequence ID" value="GES40003.1"/>
    <property type="molecule type" value="Genomic_DNA"/>
</dbReference>
<feature type="compositionally biased region" description="Basic residues" evidence="1">
    <location>
        <begin position="592"/>
        <end position="605"/>
    </location>
</feature>
<feature type="compositionally biased region" description="Basic and acidic residues" evidence="1">
    <location>
        <begin position="766"/>
        <end position="794"/>
    </location>
</feature>
<feature type="compositionally biased region" description="Basic and acidic residues" evidence="1">
    <location>
        <begin position="556"/>
        <end position="568"/>
    </location>
</feature>
<evidence type="ECO:0000256" key="1">
    <source>
        <dbReference type="SAM" id="MobiDB-lite"/>
    </source>
</evidence>
<feature type="region of interest" description="Disordered" evidence="1">
    <location>
        <begin position="664"/>
        <end position="688"/>
    </location>
</feature>
<proteinExistence type="predicted"/>
<comment type="caution">
    <text evidence="2">The sequence shown here is derived from an EMBL/GenBank/DDBJ whole genome shotgun (WGS) entry which is preliminary data.</text>
</comment>
<sequence length="863" mass="97479">MFAGQRGQRAVRPGVDLEVDAVADVRLHRRAPAIRGQIDLVGNSRQLTRPVLDLPSGQRFRVRLVTEDRALPQAVVGVLHRQRRPRRGCAAGSRDVGAGEVPRERAERHPVGGNVVDHHRQGEVVVREPEEPVPDRHLLADVEPPGGEFGQGRVQFGHIDQLHCERSLHRGEVEHHLMGVAVGLREDGTQDLMPREDVVQRSGQRGDVDPAPHPEHEGQVVRRRLRIELVQEPDPLLGEGERDPLRASLRHERGPIPATRLRRLDQRGEVRHRRRLEQGTDAQRGVERVTEPRNDLRGDQRVAAESEEVVVGTDAFDPEDVGEHTRHDLLDRSGRDAEPAGLEHRFGQRSAVELAVGGERELLEHRDRVRHHVLRQPGAERVLDGGDLHGLPRQGNHVRDESLTQRVLVEGHDGLGDLRLVRQRGLDLAQLDPQTPDLDLVVGPADVHEFAGGVPGHEVTRAVHPLSRRERVRHEPLRRQVRPRHVPARELDAREIQLARNPHRNRPQPGVEHVHPGVPHRRTDRHLMHVHVGDLVEGHVDGGLGGAVQVVHRDAGDEAAHPGGDGRRQRLTRGENQAQRPQVSGIGLGHEHRQHRRHKVQHRHPGIADQPRKGDRIAVHVRRGHNQSGTDLQRPEQLPHRHIERKRSLLQHHVRIRQTVLTLHPQQPVDDRRMRHRDTLGPPGRTRRENHVRRVGTTQRCRAFRVHDRCVGPAGHVEGVDRHDGPPDAREALPLGGEDHHRRRRAEDVLGALRRLVRIDRHVSTAGGHDRIHADQQIRRPPHRQSDERVRSDPPLDQVSGQAMHPRGELPVAEGVAVEHHRVRIRAALDLRLEQRHQGRVPSDGAIRRVPLPHHQGLLGRVQ</sequence>
<keyword evidence="3" id="KW-1185">Reference proteome</keyword>
<feature type="compositionally biased region" description="Basic and acidic residues" evidence="1">
    <location>
        <begin position="321"/>
        <end position="346"/>
    </location>
</feature>
<feature type="compositionally biased region" description="Basic and acidic residues" evidence="1">
    <location>
        <begin position="718"/>
        <end position="742"/>
    </location>
</feature>